<dbReference type="Pfam" id="PF07986">
    <property type="entry name" value="TBCC"/>
    <property type="match status" value="1"/>
</dbReference>
<evidence type="ECO:0000256" key="4">
    <source>
        <dbReference type="ARBA" id="ARBA00022990"/>
    </source>
</evidence>
<comment type="subcellular location">
    <subcellularLocation>
        <location evidence="1">Cytoplasm</location>
    </subcellularLocation>
</comment>
<dbReference type="InterPro" id="IPR012945">
    <property type="entry name" value="Tubulin-bd_cofactor_C_dom"/>
</dbReference>
<dbReference type="AlphaFoldDB" id="A0A9P4Q0T3"/>
<dbReference type="InterPro" id="IPR027684">
    <property type="entry name" value="TBCC"/>
</dbReference>
<keyword evidence="4" id="KW-0007">Acetylation</keyword>
<dbReference type="GO" id="GO:0015631">
    <property type="term" value="F:tubulin binding"/>
    <property type="evidence" value="ECO:0007669"/>
    <property type="project" value="InterPro"/>
</dbReference>
<dbReference type="InterPro" id="IPR017901">
    <property type="entry name" value="C-CAP_CF_C-like"/>
</dbReference>
<organism evidence="9 10">
    <name type="scientific">Polychaeton citri CBS 116435</name>
    <dbReference type="NCBI Taxonomy" id="1314669"/>
    <lineage>
        <taxon>Eukaryota</taxon>
        <taxon>Fungi</taxon>
        <taxon>Dikarya</taxon>
        <taxon>Ascomycota</taxon>
        <taxon>Pezizomycotina</taxon>
        <taxon>Dothideomycetes</taxon>
        <taxon>Dothideomycetidae</taxon>
        <taxon>Capnodiales</taxon>
        <taxon>Capnodiaceae</taxon>
        <taxon>Polychaeton</taxon>
    </lineage>
</organism>
<sequence>MAAISTAQSQNEKFFRYFQHEITDLQEQMHRLEDHSTTGGERSDAVDHCLSGIARLSSEVKDASSYLPAYDRQTYSEAIKALSAKLQDIRSQVAPKPKFSFKSKSFTTQKNESAISLNDAAELASQKRRQVPGYDSDLSQQSSFVNTPADTHSPAPELADDTDGNATGGTRSIDPAKFRLPSFSQSNSVTINSHDGLHIILPRSAENATNSGTISNLKRCVVDMSSPTSTGRPFAQLTLKNIKDSLIICGHVSGPAHITNVSNSIIVVASQQFRMHDSRNCDVYLLASSRPIIEDCEKLHFAPLPEHYMTKIDQQVDNHWEKVDDFKWLRTEPSPHWSPLDMPHRVLPEVWRDVIPGGPGLGSEDILKAVNIPK</sequence>
<dbReference type="InterPro" id="IPR006599">
    <property type="entry name" value="CARP_motif"/>
</dbReference>
<evidence type="ECO:0000256" key="6">
    <source>
        <dbReference type="ARBA" id="ARBA00026055"/>
    </source>
</evidence>
<keyword evidence="10" id="KW-1185">Reference proteome</keyword>
<evidence type="ECO:0000313" key="10">
    <source>
        <dbReference type="Proteomes" id="UP000799441"/>
    </source>
</evidence>
<dbReference type="PANTHER" id="PTHR15139:SF0">
    <property type="entry name" value="TUBULIN-SPECIFIC CHAPERONE C"/>
    <property type="match status" value="1"/>
</dbReference>
<accession>A0A9P4Q0T3</accession>
<comment type="subunit">
    <text evidence="6">Supercomplex made of cofactors A to E. Cofactors A and D function by capturing and stabilizing tubulin in a quasi-native conformation. Cofactor E binds to the cofactor D-tubulin complex; interaction with cofactor C then causes the release of tubulin polypeptides that are committed to the native state.</text>
</comment>
<dbReference type="InterPro" id="IPR038397">
    <property type="entry name" value="TBCC_N_sf"/>
</dbReference>
<evidence type="ECO:0000256" key="5">
    <source>
        <dbReference type="ARBA" id="ARBA00023186"/>
    </source>
</evidence>
<dbReference type="Pfam" id="PF16752">
    <property type="entry name" value="TBCC_N"/>
    <property type="match status" value="1"/>
</dbReference>
<feature type="region of interest" description="Disordered" evidence="7">
    <location>
        <begin position="126"/>
        <end position="178"/>
    </location>
</feature>
<dbReference type="GO" id="GO:0007023">
    <property type="term" value="P:post-chaperonin tubulin folding pathway"/>
    <property type="evidence" value="ECO:0007669"/>
    <property type="project" value="InterPro"/>
</dbReference>
<evidence type="ECO:0000259" key="8">
    <source>
        <dbReference type="PROSITE" id="PS51329"/>
    </source>
</evidence>
<evidence type="ECO:0000256" key="3">
    <source>
        <dbReference type="ARBA" id="ARBA00022490"/>
    </source>
</evidence>
<evidence type="ECO:0000313" key="9">
    <source>
        <dbReference type="EMBL" id="KAF2717639.1"/>
    </source>
</evidence>
<dbReference type="Gene3D" id="1.20.58.1250">
    <property type="entry name" value="Tubulin Binding Cofactor C, N-terminal domain"/>
    <property type="match status" value="1"/>
</dbReference>
<evidence type="ECO:0000256" key="1">
    <source>
        <dbReference type="ARBA" id="ARBA00004496"/>
    </source>
</evidence>
<proteinExistence type="inferred from homology"/>
<dbReference type="Proteomes" id="UP000799441">
    <property type="component" value="Unassembled WGS sequence"/>
</dbReference>
<protein>
    <submittedName>
        <fullName evidence="9">TBCC-domain-containing protein</fullName>
    </submittedName>
</protein>
<dbReference type="EMBL" id="MU003839">
    <property type="protein sequence ID" value="KAF2717639.1"/>
    <property type="molecule type" value="Genomic_DNA"/>
</dbReference>
<dbReference type="FunFam" id="1.20.58.1250:FF:000002">
    <property type="entry name" value="Tubulin-specific chaperone c, putative"/>
    <property type="match status" value="1"/>
</dbReference>
<dbReference type="SMART" id="SM00673">
    <property type="entry name" value="CARP"/>
    <property type="match status" value="1"/>
</dbReference>
<name>A0A9P4Q0T3_9PEZI</name>
<feature type="domain" description="C-CAP/cofactor C-like" evidence="8">
    <location>
        <begin position="175"/>
        <end position="328"/>
    </location>
</feature>
<dbReference type="InterPro" id="IPR016098">
    <property type="entry name" value="CAP/MinC_C"/>
</dbReference>
<comment type="caution">
    <text evidence="9">The sequence shown here is derived from an EMBL/GenBank/DDBJ whole genome shotgun (WGS) entry which is preliminary data.</text>
</comment>
<dbReference type="PANTHER" id="PTHR15139">
    <property type="entry name" value="TUBULIN FOLDING COFACTOR C"/>
    <property type="match status" value="1"/>
</dbReference>
<dbReference type="GO" id="GO:0005737">
    <property type="term" value="C:cytoplasm"/>
    <property type="evidence" value="ECO:0007669"/>
    <property type="project" value="UniProtKB-SubCell"/>
</dbReference>
<dbReference type="InterPro" id="IPR031925">
    <property type="entry name" value="TBCC_N"/>
</dbReference>
<feature type="compositionally biased region" description="Polar residues" evidence="7">
    <location>
        <begin position="137"/>
        <end position="150"/>
    </location>
</feature>
<comment type="similarity">
    <text evidence="2">Belongs to the TBCC family.</text>
</comment>
<dbReference type="OrthoDB" id="194775at2759"/>
<keyword evidence="5" id="KW-0143">Chaperone</keyword>
<keyword evidence="3" id="KW-0963">Cytoplasm</keyword>
<evidence type="ECO:0000256" key="7">
    <source>
        <dbReference type="SAM" id="MobiDB-lite"/>
    </source>
</evidence>
<evidence type="ECO:0000256" key="2">
    <source>
        <dbReference type="ARBA" id="ARBA00008848"/>
    </source>
</evidence>
<gene>
    <name evidence="9" type="ORF">K431DRAFT_341202</name>
</gene>
<reference evidence="9" key="1">
    <citation type="journal article" date="2020" name="Stud. Mycol.">
        <title>101 Dothideomycetes genomes: a test case for predicting lifestyles and emergence of pathogens.</title>
        <authorList>
            <person name="Haridas S."/>
            <person name="Albert R."/>
            <person name="Binder M."/>
            <person name="Bloem J."/>
            <person name="Labutti K."/>
            <person name="Salamov A."/>
            <person name="Andreopoulos B."/>
            <person name="Baker S."/>
            <person name="Barry K."/>
            <person name="Bills G."/>
            <person name="Bluhm B."/>
            <person name="Cannon C."/>
            <person name="Castanera R."/>
            <person name="Culley D."/>
            <person name="Daum C."/>
            <person name="Ezra D."/>
            <person name="Gonzalez J."/>
            <person name="Henrissat B."/>
            <person name="Kuo A."/>
            <person name="Liang C."/>
            <person name="Lipzen A."/>
            <person name="Lutzoni F."/>
            <person name="Magnuson J."/>
            <person name="Mondo S."/>
            <person name="Nolan M."/>
            <person name="Ohm R."/>
            <person name="Pangilinan J."/>
            <person name="Park H.-J."/>
            <person name="Ramirez L."/>
            <person name="Alfaro M."/>
            <person name="Sun H."/>
            <person name="Tritt A."/>
            <person name="Yoshinaga Y."/>
            <person name="Zwiers L.-H."/>
            <person name="Turgeon B."/>
            <person name="Goodwin S."/>
            <person name="Spatafora J."/>
            <person name="Crous P."/>
            <person name="Grigoriev I."/>
        </authorList>
    </citation>
    <scope>NUCLEOTIDE SEQUENCE</scope>
    <source>
        <strain evidence="9">CBS 116435</strain>
    </source>
</reference>
<dbReference type="Gene3D" id="2.160.20.70">
    <property type="match status" value="1"/>
</dbReference>
<dbReference type="GO" id="GO:0007021">
    <property type="term" value="P:tubulin complex assembly"/>
    <property type="evidence" value="ECO:0007669"/>
    <property type="project" value="TreeGrafter"/>
</dbReference>
<dbReference type="PROSITE" id="PS51329">
    <property type="entry name" value="C_CAP_COFACTOR_C"/>
    <property type="match status" value="1"/>
</dbReference>